<dbReference type="SMART" id="SM00283">
    <property type="entry name" value="MA"/>
    <property type="match status" value="1"/>
</dbReference>
<dbReference type="GO" id="GO:0006935">
    <property type="term" value="P:chemotaxis"/>
    <property type="evidence" value="ECO:0007669"/>
    <property type="project" value="InterPro"/>
</dbReference>
<evidence type="ECO:0000259" key="6">
    <source>
        <dbReference type="PROSITE" id="PS50111"/>
    </source>
</evidence>
<dbReference type="PROSITE" id="PS50111">
    <property type="entry name" value="CHEMOTAXIS_TRANSDUC_2"/>
    <property type="match status" value="1"/>
</dbReference>
<protein>
    <recommendedName>
        <fullName evidence="6">Methyl-accepting transducer domain-containing protein</fullName>
    </recommendedName>
</protein>
<sequence>MFSFLCSNQKDLNEDKINGLQKTIKKLLEQITKQDNEFYLQEKMLEKKVNQLKLQQAFSENLLKTILPIEQIRTNMATSSDKLKEYLEQHIKDNRDGFSILTEFNHILSDLMVEVSNSGNSLNVLKINSTDIGRFVTTINSVSDQTNLLALNAAIEAARAGEHGRGFSVVADEVRKLAQNASVAASLIQLEVSNIADNTSQCEHSAQLIDQQCSKLSGRVNELISIVTSLVNKAELLYSLVRSIYSSIFLRLVQLDHVVWKANIYQRIHTQDFSSSDVIDHHQCRLGKWYYIGRGKQLFSNLPSYKELEIPHKNVHNEGRLALQAFNNDDEITGIYHLELMEKSAEVVIRLLDKIEGEIN</sequence>
<evidence type="ECO:0000256" key="2">
    <source>
        <dbReference type="ARBA" id="ARBA00023224"/>
    </source>
</evidence>
<dbReference type="Gene3D" id="1.20.120.30">
    <property type="entry name" value="Aspartate receptor, ligand-binding domain"/>
    <property type="match status" value="1"/>
</dbReference>
<feature type="domain" description="Methyl-accepting transducer" evidence="6">
    <location>
        <begin position="55"/>
        <end position="244"/>
    </location>
</feature>
<evidence type="ECO:0000256" key="3">
    <source>
        <dbReference type="ARBA" id="ARBA00029447"/>
    </source>
</evidence>
<dbReference type="PANTHER" id="PTHR32089:SF112">
    <property type="entry name" value="LYSOZYME-LIKE PROTEIN-RELATED"/>
    <property type="match status" value="1"/>
</dbReference>
<dbReference type="AlphaFoldDB" id="A0A4Q5L164"/>
<evidence type="ECO:0000313" key="7">
    <source>
        <dbReference type="EMBL" id="RYU53711.1"/>
    </source>
</evidence>
<dbReference type="GO" id="GO:0007165">
    <property type="term" value="P:signal transduction"/>
    <property type="evidence" value="ECO:0007669"/>
    <property type="project" value="UniProtKB-KW"/>
</dbReference>
<keyword evidence="5" id="KW-0175">Coiled coil</keyword>
<accession>A0A4Q5L164</accession>
<evidence type="ECO:0000256" key="5">
    <source>
        <dbReference type="SAM" id="Coils"/>
    </source>
</evidence>
<proteinExistence type="inferred from homology"/>
<feature type="coiled-coil region" evidence="5">
    <location>
        <begin position="10"/>
        <end position="37"/>
    </location>
</feature>
<evidence type="ECO:0000256" key="1">
    <source>
        <dbReference type="ARBA" id="ARBA00004370"/>
    </source>
</evidence>
<dbReference type="Pfam" id="PF13682">
    <property type="entry name" value="CZB"/>
    <property type="match status" value="1"/>
</dbReference>
<comment type="similarity">
    <text evidence="3">Belongs to the methyl-accepting chemotaxis (MCP) protein family.</text>
</comment>
<comment type="caution">
    <text evidence="7">The sequence shown here is derived from an EMBL/GenBank/DDBJ whole genome shotgun (WGS) entry which is preliminary data.</text>
</comment>
<evidence type="ECO:0000313" key="8">
    <source>
        <dbReference type="Proteomes" id="UP000294063"/>
    </source>
</evidence>
<organism evidence="7 8">
    <name type="scientific">Aliivibrio finisterrensis</name>
    <dbReference type="NCBI Taxonomy" id="511998"/>
    <lineage>
        <taxon>Bacteria</taxon>
        <taxon>Pseudomonadati</taxon>
        <taxon>Pseudomonadota</taxon>
        <taxon>Gammaproteobacteria</taxon>
        <taxon>Vibrionales</taxon>
        <taxon>Vibrionaceae</taxon>
        <taxon>Aliivibrio</taxon>
    </lineage>
</organism>
<dbReference type="GO" id="GO:0004888">
    <property type="term" value="F:transmembrane signaling receptor activity"/>
    <property type="evidence" value="ECO:0007669"/>
    <property type="project" value="InterPro"/>
</dbReference>
<keyword evidence="2 4" id="KW-0807">Transducer</keyword>
<comment type="subcellular location">
    <subcellularLocation>
        <location evidence="1">Membrane</location>
    </subcellularLocation>
</comment>
<evidence type="ECO:0000256" key="4">
    <source>
        <dbReference type="PROSITE-ProRule" id="PRU00284"/>
    </source>
</evidence>
<name>A0A4Q5L164_9GAMM</name>
<dbReference type="GO" id="GO:0016020">
    <property type="term" value="C:membrane"/>
    <property type="evidence" value="ECO:0007669"/>
    <property type="project" value="UniProtKB-SubCell"/>
</dbReference>
<reference evidence="7 8" key="1">
    <citation type="submission" date="2019-02" db="EMBL/GenBank/DDBJ databases">
        <title>Genome sequences of Aliivibrio finisterrensis strains from farmed Atlantic salmon.</title>
        <authorList>
            <person name="Bowman J.P."/>
        </authorList>
    </citation>
    <scope>NUCLEOTIDE SEQUENCE [LARGE SCALE GENOMIC DNA]</scope>
    <source>
        <strain evidence="7 8">A46</strain>
    </source>
</reference>
<dbReference type="InterPro" id="IPR004089">
    <property type="entry name" value="MCPsignal_dom"/>
</dbReference>
<gene>
    <name evidence="7" type="ORF">ERW57_03970</name>
</gene>
<dbReference type="Pfam" id="PF00015">
    <property type="entry name" value="MCPsignal"/>
    <property type="match status" value="1"/>
</dbReference>
<dbReference type="Gene3D" id="1.10.287.950">
    <property type="entry name" value="Methyl-accepting chemotaxis protein"/>
    <property type="match status" value="1"/>
</dbReference>
<dbReference type="SUPFAM" id="SSF58104">
    <property type="entry name" value="Methyl-accepting chemotaxis protein (MCP) signaling domain"/>
    <property type="match status" value="1"/>
</dbReference>
<dbReference type="EMBL" id="SEZK01000003">
    <property type="protein sequence ID" value="RYU53711.1"/>
    <property type="molecule type" value="Genomic_DNA"/>
</dbReference>
<dbReference type="Proteomes" id="UP000294063">
    <property type="component" value="Unassembled WGS sequence"/>
</dbReference>
<dbReference type="PRINTS" id="PR00260">
    <property type="entry name" value="CHEMTRNSDUCR"/>
</dbReference>
<dbReference type="PANTHER" id="PTHR32089">
    <property type="entry name" value="METHYL-ACCEPTING CHEMOTAXIS PROTEIN MCPB"/>
    <property type="match status" value="1"/>
</dbReference>
<dbReference type="InterPro" id="IPR025991">
    <property type="entry name" value="Chemoreceptor_zinc-bind_dom"/>
</dbReference>
<dbReference type="InterPro" id="IPR004090">
    <property type="entry name" value="Chemotax_Me-accpt_rcpt"/>
</dbReference>